<dbReference type="GO" id="GO:0005886">
    <property type="term" value="C:plasma membrane"/>
    <property type="evidence" value="ECO:0007669"/>
    <property type="project" value="UniProtKB-SubCell"/>
</dbReference>
<reference evidence="9" key="1">
    <citation type="submission" date="2023-02" db="EMBL/GenBank/DDBJ databases">
        <title>Proposal of a novel subspecies: Alicyclobacillus hesperidum subspecies aegle.</title>
        <authorList>
            <person name="Goto K."/>
            <person name="Fujii T."/>
            <person name="Yasui K."/>
            <person name="Mochida K."/>
            <person name="Kato-Tanaka Y."/>
            <person name="Morohoshi S."/>
            <person name="An S.Y."/>
            <person name="Kasai H."/>
            <person name="Yokota A."/>
        </authorList>
    </citation>
    <scope>NUCLEOTIDE SEQUENCE</scope>
    <source>
        <strain evidence="9">DSM 12766</strain>
    </source>
</reference>
<dbReference type="PROSITE" id="PS50928">
    <property type="entry name" value="ABC_TM1"/>
    <property type="match status" value="1"/>
</dbReference>
<feature type="transmembrane region" description="Helical" evidence="7">
    <location>
        <begin position="131"/>
        <end position="150"/>
    </location>
</feature>
<evidence type="ECO:0000313" key="10">
    <source>
        <dbReference type="Proteomes" id="UP001157137"/>
    </source>
</evidence>
<organism evidence="9 10">
    <name type="scientific">Alicyclobacillus hesperidum</name>
    <dbReference type="NCBI Taxonomy" id="89784"/>
    <lineage>
        <taxon>Bacteria</taxon>
        <taxon>Bacillati</taxon>
        <taxon>Bacillota</taxon>
        <taxon>Bacilli</taxon>
        <taxon>Bacillales</taxon>
        <taxon>Alicyclobacillaceae</taxon>
        <taxon>Alicyclobacillus</taxon>
    </lineage>
</organism>
<keyword evidence="4 7" id="KW-0812">Transmembrane</keyword>
<feature type="transmembrane region" description="Helical" evidence="7">
    <location>
        <begin position="98"/>
        <end position="119"/>
    </location>
</feature>
<evidence type="ECO:0000256" key="2">
    <source>
        <dbReference type="ARBA" id="ARBA00022448"/>
    </source>
</evidence>
<dbReference type="InterPro" id="IPR035906">
    <property type="entry name" value="MetI-like_sf"/>
</dbReference>
<evidence type="ECO:0000256" key="6">
    <source>
        <dbReference type="ARBA" id="ARBA00023136"/>
    </source>
</evidence>
<comment type="subcellular location">
    <subcellularLocation>
        <location evidence="1 7">Cell membrane</location>
        <topology evidence="1 7">Multi-pass membrane protein</topology>
    </subcellularLocation>
</comment>
<comment type="caution">
    <text evidence="9">The sequence shown here is derived from an EMBL/GenBank/DDBJ whole genome shotgun (WGS) entry which is preliminary data.</text>
</comment>
<evidence type="ECO:0000313" key="9">
    <source>
        <dbReference type="EMBL" id="GLV14910.1"/>
    </source>
</evidence>
<evidence type="ECO:0000256" key="3">
    <source>
        <dbReference type="ARBA" id="ARBA00022475"/>
    </source>
</evidence>
<feature type="transmembrane region" description="Helical" evidence="7">
    <location>
        <begin position="27"/>
        <end position="52"/>
    </location>
</feature>
<dbReference type="PANTHER" id="PTHR43744">
    <property type="entry name" value="ABC TRANSPORTER PERMEASE PROTEIN MG189-RELATED-RELATED"/>
    <property type="match status" value="1"/>
</dbReference>
<dbReference type="EMBL" id="BSRA01000019">
    <property type="protein sequence ID" value="GLV14910.1"/>
    <property type="molecule type" value="Genomic_DNA"/>
</dbReference>
<dbReference type="CDD" id="cd06261">
    <property type="entry name" value="TM_PBP2"/>
    <property type="match status" value="1"/>
</dbReference>
<feature type="transmembrane region" description="Helical" evidence="7">
    <location>
        <begin position="204"/>
        <end position="227"/>
    </location>
</feature>
<feature type="domain" description="ABC transmembrane type-1" evidence="8">
    <location>
        <begin position="94"/>
        <end position="292"/>
    </location>
</feature>
<protein>
    <submittedName>
        <fullName evidence="9">Sugar ABC transporter permease</fullName>
    </submittedName>
</protein>
<gene>
    <name evidence="9" type="ORF">Heshes_25940</name>
</gene>
<dbReference type="PANTHER" id="PTHR43744:SF12">
    <property type="entry name" value="ABC TRANSPORTER PERMEASE PROTEIN MG189-RELATED"/>
    <property type="match status" value="1"/>
</dbReference>
<keyword evidence="3" id="KW-1003">Cell membrane</keyword>
<dbReference type="AlphaFoldDB" id="A0AA37U4X4"/>
<proteinExistence type="inferred from homology"/>
<evidence type="ECO:0000256" key="1">
    <source>
        <dbReference type="ARBA" id="ARBA00004651"/>
    </source>
</evidence>
<dbReference type="GO" id="GO:0055085">
    <property type="term" value="P:transmembrane transport"/>
    <property type="evidence" value="ECO:0007669"/>
    <property type="project" value="InterPro"/>
</dbReference>
<feature type="transmembrane region" description="Helical" evidence="7">
    <location>
        <begin position="162"/>
        <end position="183"/>
    </location>
</feature>
<keyword evidence="5 7" id="KW-1133">Transmembrane helix</keyword>
<dbReference type="SUPFAM" id="SSF161098">
    <property type="entry name" value="MetI-like"/>
    <property type="match status" value="1"/>
</dbReference>
<evidence type="ECO:0000256" key="5">
    <source>
        <dbReference type="ARBA" id="ARBA00022989"/>
    </source>
</evidence>
<dbReference type="Gene3D" id="1.10.3720.10">
    <property type="entry name" value="MetI-like"/>
    <property type="match status" value="1"/>
</dbReference>
<dbReference type="Pfam" id="PF00528">
    <property type="entry name" value="BPD_transp_1"/>
    <property type="match status" value="1"/>
</dbReference>
<dbReference type="InterPro" id="IPR000515">
    <property type="entry name" value="MetI-like"/>
</dbReference>
<keyword evidence="6 7" id="KW-0472">Membrane</keyword>
<name>A0AA37U4X4_9BACL</name>
<dbReference type="Proteomes" id="UP001157137">
    <property type="component" value="Unassembled WGS sequence"/>
</dbReference>
<comment type="similarity">
    <text evidence="7">Belongs to the binding-protein-dependent transport system permease family.</text>
</comment>
<keyword evidence="2 7" id="KW-0813">Transport</keyword>
<accession>A0AA37U4X4</accession>
<evidence type="ECO:0000256" key="7">
    <source>
        <dbReference type="RuleBase" id="RU363032"/>
    </source>
</evidence>
<evidence type="ECO:0000256" key="4">
    <source>
        <dbReference type="ARBA" id="ARBA00022692"/>
    </source>
</evidence>
<sequence>MLEVKLGRESRPRIGAMVRPSSVLKSFVTLVVTVVLLVLAFYFLIPVVWILIASTKTQTELSSTGIFSFPEHIVLWENLKLLFTYSGGVYVRWFVNSIIYAGSVAICTCVICSMAGYALAKHKFRGRNITFFVILASMMIPGTVTAIPLFVVEQPLHLVDTYLGVIFPLIASPFGVYFLRIYIRDVVPNEMIEASKVDGASEGRTFWVIVLPIIRPALSTLFLISFIGTWNNFFLPLVLLHNQSLYPLPVGIESLLSLINTAAANQSIPLYQLVITGSLISIIPMIVGFVIFRKHIVTGLTQGSIKL</sequence>
<feature type="transmembrane region" description="Helical" evidence="7">
    <location>
        <begin position="270"/>
        <end position="292"/>
    </location>
</feature>
<evidence type="ECO:0000259" key="8">
    <source>
        <dbReference type="PROSITE" id="PS50928"/>
    </source>
</evidence>